<keyword evidence="6" id="KW-0445">Lipid transport</keyword>
<evidence type="ECO:0000256" key="2">
    <source>
        <dbReference type="ARBA" id="ARBA00022448"/>
    </source>
</evidence>
<evidence type="ECO:0000259" key="10">
    <source>
        <dbReference type="PROSITE" id="PS51847"/>
    </source>
</evidence>
<evidence type="ECO:0000256" key="8">
    <source>
        <dbReference type="ARBA" id="ARBA00023128"/>
    </source>
</evidence>
<dbReference type="GO" id="GO:0015914">
    <property type="term" value="P:phospholipid transport"/>
    <property type="evidence" value="ECO:0007669"/>
    <property type="project" value="TreeGrafter"/>
</dbReference>
<sequence>MSFRFHWPNFDMTAALEKGLNKSPLPGNICDAILVKSLDLGTQPPEIEIMEIGELCKDKFRGIFRMVYNGNAHLVLQTKVQANPVCSSKRKKSFRLHPHYGVIAANKPLVVPMELRLSDLRLNGIFSLVFCEQKGVTFCFKNDPLDQINVSSTFDTIPSIKRLLQYEIETLMRQLFNEELPFIIHELSLQRNHLNSSMIRRQSSAQSLRSDNGSVSTDDIPMAKIKDSMEDSSGFFIRDGIIHRIYLSPGKHMKRRHQYIRWTGVDMSDEIHSDIFQGTNRKNIHTPILINEEEKVIVLGDEAPGLLSLSQKFPNEKIRKNLFFSSKKAVLKETISIIDIPGKTTTDPTHPTDFVINPQKNIMASRMMNLFKKNQTISTFSPVVQHAAFRSHPVVKDTKVKRKPIQIKGRTKIKLKF</sequence>
<evidence type="ECO:0000256" key="4">
    <source>
        <dbReference type="ARBA" id="ARBA00022692"/>
    </source>
</evidence>
<evidence type="ECO:0000313" key="11">
    <source>
        <dbReference type="EMBL" id="EPZ32914.1"/>
    </source>
</evidence>
<keyword evidence="13" id="KW-1185">Reference proteome</keyword>
<name>A0A075AWH4_ROZAC</name>
<dbReference type="CDD" id="cd21673">
    <property type="entry name" value="SMP_Mdm34"/>
    <property type="match status" value="1"/>
</dbReference>
<dbReference type="EMBL" id="KE561096">
    <property type="protein sequence ID" value="EPZ32914.1"/>
    <property type="molecule type" value="Genomic_DNA"/>
</dbReference>
<proteinExistence type="predicted"/>
<keyword evidence="8" id="KW-0496">Mitochondrion</keyword>
<keyword evidence="4" id="KW-0812">Transmembrane</keyword>
<dbReference type="EMBL" id="ML005103">
    <property type="protein sequence ID" value="RKP20163.1"/>
    <property type="molecule type" value="Genomic_DNA"/>
</dbReference>
<dbReference type="InterPro" id="IPR031468">
    <property type="entry name" value="SMP_LBD"/>
</dbReference>
<keyword evidence="7" id="KW-0446">Lipid-binding</keyword>
<evidence type="ECO:0000313" key="13">
    <source>
        <dbReference type="Proteomes" id="UP000030755"/>
    </source>
</evidence>
<dbReference type="InterPro" id="IPR058825">
    <property type="entry name" value="MDM34_N"/>
</dbReference>
<keyword evidence="2" id="KW-0813">Transport</keyword>
<feature type="domain" description="SMP-LTD" evidence="10">
    <location>
        <begin position="1"/>
        <end position="189"/>
    </location>
</feature>
<keyword evidence="3" id="KW-1134">Transmembrane beta strand</keyword>
<dbReference type="Proteomes" id="UP000281549">
    <property type="component" value="Unassembled WGS sequence"/>
</dbReference>
<evidence type="ECO:0000313" key="14">
    <source>
        <dbReference type="Proteomes" id="UP000281549"/>
    </source>
</evidence>
<dbReference type="GO" id="GO:0032865">
    <property type="term" value="C:ERMES complex"/>
    <property type="evidence" value="ECO:0007669"/>
    <property type="project" value="InterPro"/>
</dbReference>
<keyword evidence="5" id="KW-1000">Mitochondrion outer membrane</keyword>
<keyword evidence="9" id="KW-0472">Membrane</keyword>
<comment type="subcellular location">
    <subcellularLocation>
        <location evidence="1">Membrane</location>
    </subcellularLocation>
</comment>
<evidence type="ECO:0000256" key="9">
    <source>
        <dbReference type="ARBA" id="ARBA00023136"/>
    </source>
</evidence>
<evidence type="ECO:0000256" key="6">
    <source>
        <dbReference type="ARBA" id="ARBA00023055"/>
    </source>
</evidence>
<dbReference type="GO" id="GO:1990456">
    <property type="term" value="P:mitochondrion-endoplasmic reticulum membrane tethering"/>
    <property type="evidence" value="ECO:0007669"/>
    <property type="project" value="TreeGrafter"/>
</dbReference>
<evidence type="ECO:0000256" key="5">
    <source>
        <dbReference type="ARBA" id="ARBA00022787"/>
    </source>
</evidence>
<dbReference type="PROSITE" id="PS51847">
    <property type="entry name" value="SMP"/>
    <property type="match status" value="1"/>
</dbReference>
<reference evidence="14" key="2">
    <citation type="journal article" date="2018" name="Nat. Microbiol.">
        <title>Leveraging single-cell genomics to expand the fungal tree of life.</title>
        <authorList>
            <person name="Ahrendt S.R."/>
            <person name="Quandt C.A."/>
            <person name="Ciobanu D."/>
            <person name="Clum A."/>
            <person name="Salamov A."/>
            <person name="Andreopoulos B."/>
            <person name="Cheng J.F."/>
            <person name="Woyke T."/>
            <person name="Pelin A."/>
            <person name="Henrissat B."/>
            <person name="Reynolds N.K."/>
            <person name="Benny G.L."/>
            <person name="Smith M.E."/>
            <person name="James T.Y."/>
            <person name="Grigoriev I.V."/>
        </authorList>
    </citation>
    <scope>NUCLEOTIDE SEQUENCE [LARGE SCALE GENOMIC DNA]</scope>
    <source>
        <strain evidence="14">CSF55</strain>
    </source>
</reference>
<dbReference type="Proteomes" id="UP000030755">
    <property type="component" value="Unassembled WGS sequence"/>
</dbReference>
<dbReference type="Pfam" id="PF26545">
    <property type="entry name" value="Mdm34_N"/>
    <property type="match status" value="1"/>
</dbReference>
<evidence type="ECO:0000256" key="3">
    <source>
        <dbReference type="ARBA" id="ARBA00022452"/>
    </source>
</evidence>
<dbReference type="OrthoDB" id="17927at2759"/>
<evidence type="ECO:0000256" key="1">
    <source>
        <dbReference type="ARBA" id="ARBA00004370"/>
    </source>
</evidence>
<dbReference type="GO" id="GO:0007005">
    <property type="term" value="P:mitochondrion organization"/>
    <property type="evidence" value="ECO:0007669"/>
    <property type="project" value="InterPro"/>
</dbReference>
<dbReference type="HOGENOM" id="CLU_659142_0_0_1"/>
<dbReference type="PANTHER" id="PTHR28185:SF1">
    <property type="entry name" value="MITOCHONDRIAL DISTRIBUTION AND MORPHOLOGY PROTEIN 34"/>
    <property type="match status" value="1"/>
</dbReference>
<evidence type="ECO:0000256" key="7">
    <source>
        <dbReference type="ARBA" id="ARBA00023121"/>
    </source>
</evidence>
<organism evidence="11 13">
    <name type="scientific">Rozella allomycis (strain CSF55)</name>
    <dbReference type="NCBI Taxonomy" id="988480"/>
    <lineage>
        <taxon>Eukaryota</taxon>
        <taxon>Fungi</taxon>
        <taxon>Fungi incertae sedis</taxon>
        <taxon>Cryptomycota</taxon>
        <taxon>Cryptomycota incertae sedis</taxon>
        <taxon>Rozella</taxon>
    </lineage>
</organism>
<dbReference type="GO" id="GO:0008289">
    <property type="term" value="F:lipid binding"/>
    <property type="evidence" value="ECO:0007669"/>
    <property type="project" value="UniProtKB-KW"/>
</dbReference>
<dbReference type="AlphaFoldDB" id="A0A075AWH4"/>
<reference evidence="11 13" key="1">
    <citation type="journal article" date="2013" name="Curr. Biol.">
        <title>Shared signatures of parasitism and phylogenomics unite Cryptomycota and microsporidia.</title>
        <authorList>
            <person name="James T.Y."/>
            <person name="Pelin A."/>
            <person name="Bonen L."/>
            <person name="Ahrendt S."/>
            <person name="Sain D."/>
            <person name="Corradi N."/>
            <person name="Stajich J.E."/>
        </authorList>
    </citation>
    <scope>NUCLEOTIDE SEQUENCE [LARGE SCALE GENOMIC DNA]</scope>
    <source>
        <strain evidence="11 13">CSF55</strain>
        <strain evidence="11 13">CSF55</strain>
    </source>
</reference>
<dbReference type="InterPro" id="IPR027536">
    <property type="entry name" value="MDM34"/>
</dbReference>
<dbReference type="PANTHER" id="PTHR28185">
    <property type="entry name" value="MITOCHONDRIAL DISTRIBUTION AND MORPHOLOGY PROTEIN 34"/>
    <property type="match status" value="1"/>
</dbReference>
<dbReference type="STRING" id="988480.A0A075AWH4"/>
<reference evidence="12" key="3">
    <citation type="submission" date="2018-08" db="EMBL/GenBank/DDBJ databases">
        <title>Leveraging single-cell genomics to expand the Fungal Tree of Life.</title>
        <authorList>
            <consortium name="DOE Joint Genome Institute"/>
            <person name="Ahrendt S.R."/>
            <person name="Quandt C.A."/>
            <person name="Ciobanu D."/>
            <person name="Clum A."/>
            <person name="Salamov A."/>
            <person name="Andreopoulos B."/>
            <person name="Cheng J.-F."/>
            <person name="Woyke T."/>
            <person name="Pelin A."/>
            <person name="Henrissat B."/>
            <person name="Reynolds N."/>
            <person name="Benny G.L."/>
            <person name="Smith M.E."/>
            <person name="James T.Y."/>
            <person name="Grigoriev I.V."/>
        </authorList>
    </citation>
    <scope>NUCLEOTIDE SEQUENCE</scope>
    <source>
        <strain evidence="12">CSF55</strain>
    </source>
</reference>
<accession>A0A075AWH4</accession>
<protein>
    <recommendedName>
        <fullName evidence="10">SMP-LTD domain-containing protein</fullName>
    </recommendedName>
</protein>
<evidence type="ECO:0000313" key="12">
    <source>
        <dbReference type="EMBL" id="RKP20163.1"/>
    </source>
</evidence>
<gene>
    <name evidence="11" type="ORF">O9G_002832</name>
    <name evidence="12" type="ORF">ROZALSC1DRAFT_28326</name>
</gene>